<keyword evidence="1" id="KW-0812">Transmembrane</keyword>
<accession>A0A7X0SGX8</accession>
<dbReference type="Pfam" id="PF09546">
    <property type="entry name" value="Spore_III_AE"/>
    <property type="match status" value="1"/>
</dbReference>
<name>A0A7X0SGX8_9CLOT</name>
<keyword evidence="1" id="KW-0472">Membrane</keyword>
<feature type="transmembrane region" description="Helical" evidence="1">
    <location>
        <begin position="187"/>
        <end position="205"/>
    </location>
</feature>
<dbReference type="Proteomes" id="UP000585258">
    <property type="component" value="Unassembled WGS sequence"/>
</dbReference>
<dbReference type="RefSeq" id="WP_185165272.1">
    <property type="nucleotide sequence ID" value="NZ_JACKWY010000012.1"/>
</dbReference>
<evidence type="ECO:0000256" key="1">
    <source>
        <dbReference type="SAM" id="Phobius"/>
    </source>
</evidence>
<feature type="transmembrane region" description="Helical" evidence="1">
    <location>
        <begin position="303"/>
        <end position="325"/>
    </location>
</feature>
<gene>
    <name evidence="2" type="primary">spoIIIAE</name>
    <name evidence="2" type="ORF">H7E68_15870</name>
</gene>
<dbReference type="AlphaFoldDB" id="A0A7X0SGX8"/>
<evidence type="ECO:0000313" key="2">
    <source>
        <dbReference type="EMBL" id="MBB6716182.1"/>
    </source>
</evidence>
<feature type="transmembrane region" description="Helical" evidence="1">
    <location>
        <begin position="153"/>
        <end position="175"/>
    </location>
</feature>
<comment type="caution">
    <text evidence="2">The sequence shown here is derived from an EMBL/GenBank/DDBJ whole genome shotgun (WGS) entry which is preliminary data.</text>
</comment>
<evidence type="ECO:0000313" key="3">
    <source>
        <dbReference type="Proteomes" id="UP000585258"/>
    </source>
</evidence>
<organism evidence="2 3">
    <name type="scientific">Clostridium gasigenes</name>
    <dbReference type="NCBI Taxonomy" id="94869"/>
    <lineage>
        <taxon>Bacteria</taxon>
        <taxon>Bacillati</taxon>
        <taxon>Bacillota</taxon>
        <taxon>Clostridia</taxon>
        <taxon>Eubacteriales</taxon>
        <taxon>Clostridiaceae</taxon>
        <taxon>Clostridium</taxon>
    </lineage>
</organism>
<dbReference type="NCBIfam" id="TIGR02829">
    <property type="entry name" value="spore_III_AE"/>
    <property type="match status" value="1"/>
</dbReference>
<feature type="transmembrane region" description="Helical" evidence="1">
    <location>
        <begin position="376"/>
        <end position="403"/>
    </location>
</feature>
<dbReference type="InterPro" id="IPR014194">
    <property type="entry name" value="Spore_III_AE"/>
</dbReference>
<feature type="transmembrane region" description="Helical" evidence="1">
    <location>
        <begin position="7"/>
        <end position="24"/>
    </location>
</feature>
<feature type="transmembrane region" description="Helical" evidence="1">
    <location>
        <begin position="331"/>
        <end position="355"/>
    </location>
</feature>
<feature type="transmembrane region" description="Helical" evidence="1">
    <location>
        <begin position="121"/>
        <end position="141"/>
    </location>
</feature>
<dbReference type="EMBL" id="JACKWY010000012">
    <property type="protein sequence ID" value="MBB6716182.1"/>
    <property type="molecule type" value="Genomic_DNA"/>
</dbReference>
<keyword evidence="1" id="KW-1133">Transmembrane helix</keyword>
<protein>
    <submittedName>
        <fullName evidence="2">Stage III sporulation protein AE</fullName>
    </submittedName>
</protein>
<reference evidence="2 3" key="1">
    <citation type="submission" date="2020-08" db="EMBL/GenBank/DDBJ databases">
        <title>Clostridia isolated from Swiss meat.</title>
        <authorList>
            <person name="Wambui J."/>
            <person name="Stevens M.J.A."/>
            <person name="Stephan R."/>
        </authorList>
    </citation>
    <scope>NUCLEOTIDE SEQUENCE [LARGE SCALE GENOMIC DNA]</scope>
    <source>
        <strain evidence="2 3">CM001</strain>
    </source>
</reference>
<feature type="transmembrane region" description="Helical" evidence="1">
    <location>
        <begin position="264"/>
        <end position="283"/>
    </location>
</feature>
<sequence>MKKINKVIFIIIVTGMIIFTWVLINPYRVVYAEEHTSEKSVFDEYKNNLENNELMKDEEIKDKIDGLYEYINNMKSDVELMNELDPIEYFKSYLESGQGNLSFEKVGGAIVSFLFKEVKTVLSLSISIVVIAIICSLLKNLQASFSNESISNIAFYACYCMLIVILSKSFLVSLTIATDVITKISDFMSALLPILVIMLGSAGGFTQAATMDPIILGATLIIPRIYLNVIIPLILMSFVLQFANNMSSEHKIDNLCKLLKQITLWLQGIILTVFIGLLTVRGITSSTIDAVTLKTAKFAIDNFIPIVGKSFSDAIAAVAGYSLIIKNAISSIGLIVIILLMLYPVLKLILLALVYKLSAALIEPISDKRITSSINAAGESLILIMSCVLSVSLMFFILLAIMASAGKFVIGG</sequence>
<feature type="transmembrane region" description="Helical" evidence="1">
    <location>
        <begin position="225"/>
        <end position="244"/>
    </location>
</feature>
<proteinExistence type="predicted"/>